<sequence>MADCIFCKIIAGDIPAHKVYQDDEFLAFLDINPVADGHTLLIPKSHHQMMGDVPDELLGRAFVATKKLIPSIKQALGADFVAVSVVGVDVPHFHIHLIPRRHDDGLADFWPTKKYQAGEAEKIVEQIKAAL</sequence>
<proteinExistence type="predicted"/>
<evidence type="ECO:0000256" key="1">
    <source>
        <dbReference type="PIRSR" id="PIRSR601310-1"/>
    </source>
</evidence>
<feature type="short sequence motif" description="Histidine triad motif" evidence="2 3">
    <location>
        <begin position="92"/>
        <end position="96"/>
    </location>
</feature>
<gene>
    <name evidence="5" type="ORF">A2840_00190</name>
</gene>
<dbReference type="SUPFAM" id="SSF54197">
    <property type="entry name" value="HIT-like"/>
    <property type="match status" value="1"/>
</dbReference>
<dbReference type="AlphaFoldDB" id="A0A1G1Y7H5"/>
<organism evidence="5 6">
    <name type="scientific">Candidatus Buchananbacteria bacterium RIFCSPHIGHO2_01_FULL_47_11b</name>
    <dbReference type="NCBI Taxonomy" id="1797537"/>
    <lineage>
        <taxon>Bacteria</taxon>
        <taxon>Candidatus Buchananiibacteriota</taxon>
    </lineage>
</organism>
<dbReference type="InterPro" id="IPR036265">
    <property type="entry name" value="HIT-like_sf"/>
</dbReference>
<evidence type="ECO:0000313" key="6">
    <source>
        <dbReference type="Proteomes" id="UP000178385"/>
    </source>
</evidence>
<dbReference type="EMBL" id="MHIG01000010">
    <property type="protein sequence ID" value="OGY47690.1"/>
    <property type="molecule type" value="Genomic_DNA"/>
</dbReference>
<reference evidence="5 6" key="1">
    <citation type="journal article" date="2016" name="Nat. Commun.">
        <title>Thousands of microbial genomes shed light on interconnected biogeochemical processes in an aquifer system.</title>
        <authorList>
            <person name="Anantharaman K."/>
            <person name="Brown C.T."/>
            <person name="Hug L.A."/>
            <person name="Sharon I."/>
            <person name="Castelle C.J."/>
            <person name="Probst A.J."/>
            <person name="Thomas B.C."/>
            <person name="Singh A."/>
            <person name="Wilkins M.J."/>
            <person name="Karaoz U."/>
            <person name="Brodie E.L."/>
            <person name="Williams K.H."/>
            <person name="Hubbard S.S."/>
            <person name="Banfield J.F."/>
        </authorList>
    </citation>
    <scope>NUCLEOTIDE SEQUENCE [LARGE SCALE GENOMIC DNA]</scope>
</reference>
<evidence type="ECO:0000256" key="2">
    <source>
        <dbReference type="PIRSR" id="PIRSR601310-3"/>
    </source>
</evidence>
<dbReference type="GO" id="GO:0009117">
    <property type="term" value="P:nucleotide metabolic process"/>
    <property type="evidence" value="ECO:0007669"/>
    <property type="project" value="TreeGrafter"/>
</dbReference>
<dbReference type="InterPro" id="IPR011146">
    <property type="entry name" value="HIT-like"/>
</dbReference>
<accession>A0A1G1Y7H5</accession>
<dbReference type="PANTHER" id="PTHR46648:SF1">
    <property type="entry name" value="ADENOSINE 5'-MONOPHOSPHORAMIDASE HNT1"/>
    <property type="match status" value="1"/>
</dbReference>
<dbReference type="PRINTS" id="PR00332">
    <property type="entry name" value="HISTRIAD"/>
</dbReference>
<comment type="caution">
    <text evidence="5">The sequence shown here is derived from an EMBL/GenBank/DDBJ whole genome shotgun (WGS) entry which is preliminary data.</text>
</comment>
<dbReference type="Proteomes" id="UP000178385">
    <property type="component" value="Unassembled WGS sequence"/>
</dbReference>
<dbReference type="Gene3D" id="3.30.428.10">
    <property type="entry name" value="HIT-like"/>
    <property type="match status" value="1"/>
</dbReference>
<protein>
    <recommendedName>
        <fullName evidence="4">HIT domain-containing protein</fullName>
    </recommendedName>
</protein>
<feature type="domain" description="HIT" evidence="4">
    <location>
        <begin position="5"/>
        <end position="107"/>
    </location>
</feature>
<evidence type="ECO:0000256" key="3">
    <source>
        <dbReference type="PROSITE-ProRule" id="PRU00464"/>
    </source>
</evidence>
<dbReference type="GO" id="GO:0003824">
    <property type="term" value="F:catalytic activity"/>
    <property type="evidence" value="ECO:0007669"/>
    <property type="project" value="InterPro"/>
</dbReference>
<name>A0A1G1Y7H5_9BACT</name>
<evidence type="ECO:0000313" key="5">
    <source>
        <dbReference type="EMBL" id="OGY47690.1"/>
    </source>
</evidence>
<feature type="active site" description="Tele-AMP-histidine intermediate" evidence="1">
    <location>
        <position position="94"/>
    </location>
</feature>
<dbReference type="PANTHER" id="PTHR46648">
    <property type="entry name" value="HIT FAMILY PROTEIN 1"/>
    <property type="match status" value="1"/>
</dbReference>
<dbReference type="Pfam" id="PF01230">
    <property type="entry name" value="HIT"/>
    <property type="match status" value="1"/>
</dbReference>
<dbReference type="PROSITE" id="PS51084">
    <property type="entry name" value="HIT_2"/>
    <property type="match status" value="1"/>
</dbReference>
<evidence type="ECO:0000259" key="4">
    <source>
        <dbReference type="PROSITE" id="PS51084"/>
    </source>
</evidence>
<dbReference type="InterPro" id="IPR001310">
    <property type="entry name" value="Histidine_triad_HIT"/>
</dbReference>